<keyword evidence="1" id="KW-0472">Membrane</keyword>
<gene>
    <name evidence="2" type="ORF">AYP45_08650</name>
</gene>
<protein>
    <submittedName>
        <fullName evidence="2">Uncharacterized protein</fullName>
    </submittedName>
</protein>
<name>A0A1V4ATR5_9BACT</name>
<accession>A0A1V4ATR5</accession>
<dbReference type="EMBL" id="AYTS01000076">
    <property type="protein sequence ID" value="OOP56542.1"/>
    <property type="molecule type" value="Genomic_DNA"/>
</dbReference>
<dbReference type="Proteomes" id="UP000189681">
    <property type="component" value="Unassembled WGS sequence"/>
</dbReference>
<organism evidence="2 3">
    <name type="scientific">Candidatus Brocadia carolinensis</name>
    <dbReference type="NCBI Taxonomy" id="1004156"/>
    <lineage>
        <taxon>Bacteria</taxon>
        <taxon>Pseudomonadati</taxon>
        <taxon>Planctomycetota</taxon>
        <taxon>Candidatus Brocadiia</taxon>
        <taxon>Candidatus Brocadiales</taxon>
        <taxon>Candidatus Brocadiaceae</taxon>
        <taxon>Candidatus Brocadia</taxon>
    </lineage>
</organism>
<sequence>MEKNSESEFAEVAIRLFAFYKRVATKNEGSKTVSMFPCFTLTNADTGTDSSEPYFEEVEQVSTTALGLNMLHPEAKRFLSSSVKTFVLNKHLREDITKKSVWKIMAPRWVTEKQKVCWDTFLVEGPEKKPYFTVRIDHIGVSYFPTGVTAICFDILPAFKLTDESAPLIGKMMVSTFNQEYPVQGHGGGKRGVVLHRIFDNEQKDKKLQSVKNRFGKNADSGVMKGLLGEEITLNEILHSLLGNGYEFLMGDRFVSSIFIRTKGENTAKPFDDTNHTDLIRMSRGQNDNYLPYSEDCKPGGRYIINTFENVIFSLSGEGIACWVKPQHNQIFLKSDQFKQRFDTIYLQLLLLALHQRYALVDLAQQLSKIELPRLDSDSLELLRERSIKLRQQRKDVADFYLRAYFRQPAVLDNHQVIYQKLQDVLGITNLLEEVQKSTEELDHIITSTYLHEQNNQSIHLLEKIEDLTEKQEYSAQIERTLTLVVEVTALPYYTYSITKAICKLFCASHQSKPEVVLRWTENWPEWIAIFIALAATVFAVTLTFIRYKRMKKKEVIILEGGNIGIIL</sequence>
<proteinExistence type="predicted"/>
<evidence type="ECO:0000313" key="3">
    <source>
        <dbReference type="Proteomes" id="UP000189681"/>
    </source>
</evidence>
<feature type="transmembrane region" description="Helical" evidence="1">
    <location>
        <begin position="527"/>
        <end position="546"/>
    </location>
</feature>
<comment type="caution">
    <text evidence="2">The sequence shown here is derived from an EMBL/GenBank/DDBJ whole genome shotgun (WGS) entry which is preliminary data.</text>
</comment>
<keyword evidence="1" id="KW-0812">Transmembrane</keyword>
<dbReference type="AlphaFoldDB" id="A0A1V4ATR5"/>
<dbReference type="STRING" id="1004156.AYP45_08650"/>
<evidence type="ECO:0000313" key="2">
    <source>
        <dbReference type="EMBL" id="OOP56542.1"/>
    </source>
</evidence>
<reference evidence="2 3" key="1">
    <citation type="journal article" date="2017" name="Water Res.">
        <title>Discovery and metagenomic analysis of an anammox bacterial enrichment related to Candidatus "Brocadia caroliniensis" in a full-scale glycerol-fed nitritation-denitritation separate centrate treatment process.</title>
        <authorList>
            <person name="Park H."/>
            <person name="Brotto A.C."/>
            <person name="van Loosdrecht M.C."/>
            <person name="Chandran K."/>
        </authorList>
    </citation>
    <scope>NUCLEOTIDE SEQUENCE [LARGE SCALE GENOMIC DNA]</scope>
    <source>
        <strain evidence="2">26THWARD</strain>
    </source>
</reference>
<evidence type="ECO:0000256" key="1">
    <source>
        <dbReference type="SAM" id="Phobius"/>
    </source>
</evidence>
<keyword evidence="1" id="KW-1133">Transmembrane helix</keyword>